<dbReference type="AlphaFoldDB" id="A0A0F3IKW4"/>
<dbReference type="Proteomes" id="UP000033684">
    <property type="component" value="Unassembled WGS sequence"/>
</dbReference>
<keyword evidence="1" id="KW-0732">Signal</keyword>
<comment type="caution">
    <text evidence="2">The sequence shown here is derived from an EMBL/GenBank/DDBJ whole genome shotgun (WGS) entry which is preliminary data.</text>
</comment>
<dbReference type="PATRIC" id="fig|1632867.3.peg.834"/>
<organism evidence="2 3">
    <name type="scientific">Methylocucumis oryzae</name>
    <dbReference type="NCBI Taxonomy" id="1632867"/>
    <lineage>
        <taxon>Bacteria</taxon>
        <taxon>Pseudomonadati</taxon>
        <taxon>Pseudomonadota</taxon>
        <taxon>Gammaproteobacteria</taxon>
        <taxon>Methylococcales</taxon>
        <taxon>Methylococcaceae</taxon>
        <taxon>Methylocucumis</taxon>
    </lineage>
</organism>
<sequence>MNNKLLMILTGLVLACSAQQSLATDYIYRDLMANTLSSSSCAKNNDAEAMALKPYQLNRYSRKFCQSQGYGWHVEAIKENGKLVCTDCSGTDSGKKTCHLEDVVVTCKRIKPGSVGLVPGEG</sequence>
<dbReference type="PROSITE" id="PS51257">
    <property type="entry name" value="PROKAR_LIPOPROTEIN"/>
    <property type="match status" value="1"/>
</dbReference>
<name>A0A0F3IKW4_9GAMM</name>
<dbReference type="EMBL" id="LAJX01000127">
    <property type="protein sequence ID" value="KJV06199.1"/>
    <property type="molecule type" value="Genomic_DNA"/>
</dbReference>
<dbReference type="RefSeq" id="WP_045779534.1">
    <property type="nucleotide sequence ID" value="NZ_LAJX01000127.1"/>
</dbReference>
<feature type="signal peptide" evidence="1">
    <location>
        <begin position="1"/>
        <end position="23"/>
    </location>
</feature>
<feature type="chain" id="PRO_5002462388" evidence="1">
    <location>
        <begin position="24"/>
        <end position="122"/>
    </location>
</feature>
<protein>
    <submittedName>
        <fullName evidence="2">Uncharacterized protein</fullName>
    </submittedName>
</protein>
<accession>A0A0F3IKW4</accession>
<gene>
    <name evidence="2" type="ORF">VZ94_12860</name>
</gene>
<keyword evidence="3" id="KW-1185">Reference proteome</keyword>
<evidence type="ECO:0000313" key="3">
    <source>
        <dbReference type="Proteomes" id="UP000033684"/>
    </source>
</evidence>
<dbReference type="OrthoDB" id="5568025at2"/>
<proteinExistence type="predicted"/>
<reference evidence="3" key="1">
    <citation type="submission" date="2015-03" db="EMBL/GenBank/DDBJ databases">
        <title>Draft genome sequence of a novel methanotroph (Sn10-6) isolated from flooded ricefield rhizosphere in India.</title>
        <authorList>
            <person name="Pandit P.S."/>
            <person name="Pore S.D."/>
            <person name="Arora P."/>
            <person name="Kapse N.G."/>
            <person name="Dhakephalkar P.K."/>
            <person name="Rahalkar M.C."/>
        </authorList>
    </citation>
    <scope>NUCLEOTIDE SEQUENCE [LARGE SCALE GENOMIC DNA]</scope>
    <source>
        <strain evidence="3">Sn10-6</strain>
    </source>
</reference>
<evidence type="ECO:0000256" key="1">
    <source>
        <dbReference type="SAM" id="SignalP"/>
    </source>
</evidence>
<evidence type="ECO:0000313" key="2">
    <source>
        <dbReference type="EMBL" id="KJV06199.1"/>
    </source>
</evidence>
<reference evidence="2 3" key="2">
    <citation type="journal article" date="2016" name="Microb. Ecol.">
        <title>Genome Characteristics of a Novel Type I Methanotroph (Sn10-6) Isolated from a Flooded Indian Rice Field.</title>
        <authorList>
            <person name="Rahalkar M.C."/>
            <person name="Pandit P.S."/>
            <person name="Dhakephalkar P.K."/>
            <person name="Pore S."/>
            <person name="Arora P."/>
            <person name="Kapse N."/>
        </authorList>
    </citation>
    <scope>NUCLEOTIDE SEQUENCE [LARGE SCALE GENOMIC DNA]</scope>
    <source>
        <strain evidence="2 3">Sn10-6</strain>
    </source>
</reference>